<keyword evidence="5" id="KW-1185">Reference proteome</keyword>
<gene>
    <name evidence="4" type="primary">20206571</name>
    <name evidence="3" type="ORF">HELRODRAFT_178017</name>
</gene>
<dbReference type="InterPro" id="IPR050975">
    <property type="entry name" value="Sleep_regulator"/>
</dbReference>
<dbReference type="CTD" id="20206571"/>
<name>T1FCM2_HELRO</name>
<feature type="domain" description="DUF753" evidence="2">
    <location>
        <begin position="157"/>
        <end position="225"/>
    </location>
</feature>
<dbReference type="RefSeq" id="XP_009024403.1">
    <property type="nucleotide sequence ID" value="XM_009026155.1"/>
</dbReference>
<dbReference type="Proteomes" id="UP000015101">
    <property type="component" value="Unassembled WGS sequence"/>
</dbReference>
<dbReference type="EnsemblMetazoa" id="HelroT178017">
    <property type="protein sequence ID" value="HelroP178017"/>
    <property type="gene ID" value="HelroG178017"/>
</dbReference>
<dbReference type="AlphaFoldDB" id="T1FCM2"/>
<reference evidence="4" key="3">
    <citation type="submission" date="2015-06" db="UniProtKB">
        <authorList>
            <consortium name="EnsemblMetazoa"/>
        </authorList>
    </citation>
    <scope>IDENTIFICATION</scope>
</reference>
<sequence>MRLAGIFTILKDKGLSNKDITGVKKFETLCANGRSDEVLLVIVVAALLTRWQVEAVRCFKCDSDSNPSCGLPFNKEYVDTCTGKFCWKEENWNGGVLPLPPNMKVTATRTCLNDSKSSSWINYGDFSIYADTCDEDFCNGPIMTLSENPKHNKSMIDCYYCSGKDCNEPVNSMKQCRGYSCYVEVSLSQVTMRTCLSAFSEASAEKVSINGIKISVLTCNENLCNAEKPVEVQTRLQTLFRRMFSTD</sequence>
<dbReference type="GeneID" id="20206571"/>
<keyword evidence="1" id="KW-0732">Signal</keyword>
<dbReference type="EMBL" id="AMQM01006278">
    <property type="status" value="NOT_ANNOTATED_CDS"/>
    <property type="molecule type" value="Genomic_DNA"/>
</dbReference>
<reference evidence="5" key="1">
    <citation type="submission" date="2012-12" db="EMBL/GenBank/DDBJ databases">
        <authorList>
            <person name="Hellsten U."/>
            <person name="Grimwood J."/>
            <person name="Chapman J.A."/>
            <person name="Shapiro H."/>
            <person name="Aerts A."/>
            <person name="Otillar R.P."/>
            <person name="Terry A.Y."/>
            <person name="Boore J.L."/>
            <person name="Simakov O."/>
            <person name="Marletaz F."/>
            <person name="Cho S.-J."/>
            <person name="Edsinger-Gonzales E."/>
            <person name="Havlak P."/>
            <person name="Kuo D.-H."/>
            <person name="Larsson T."/>
            <person name="Lv J."/>
            <person name="Arendt D."/>
            <person name="Savage R."/>
            <person name="Osoegawa K."/>
            <person name="de Jong P."/>
            <person name="Lindberg D.R."/>
            <person name="Seaver E.C."/>
            <person name="Weisblat D.A."/>
            <person name="Putnam N.H."/>
            <person name="Grigoriev I.V."/>
            <person name="Rokhsar D.S."/>
        </authorList>
    </citation>
    <scope>NUCLEOTIDE SEQUENCE</scope>
</reference>
<dbReference type="Pfam" id="PF05444">
    <property type="entry name" value="DUF753"/>
    <property type="match status" value="1"/>
</dbReference>
<accession>T1FCM2</accession>
<dbReference type="PANTHER" id="PTHR33562">
    <property type="entry name" value="ATILLA, ISOFORM B-RELATED-RELATED"/>
    <property type="match status" value="1"/>
</dbReference>
<dbReference type="HOGENOM" id="CLU_1125601_0_0_1"/>
<evidence type="ECO:0000313" key="3">
    <source>
        <dbReference type="EMBL" id="ESN97582.1"/>
    </source>
</evidence>
<dbReference type="KEGG" id="hro:HELRODRAFT_178017"/>
<dbReference type="InParanoid" id="T1FCM2"/>
<proteinExistence type="predicted"/>
<evidence type="ECO:0000313" key="4">
    <source>
        <dbReference type="EnsemblMetazoa" id="HelroP178017"/>
    </source>
</evidence>
<dbReference type="PANTHER" id="PTHR33562:SF31">
    <property type="entry name" value="PROTEIN QUIVER"/>
    <property type="match status" value="1"/>
</dbReference>
<evidence type="ECO:0000259" key="2">
    <source>
        <dbReference type="Pfam" id="PF05444"/>
    </source>
</evidence>
<dbReference type="InterPro" id="IPR008472">
    <property type="entry name" value="DUF753"/>
</dbReference>
<evidence type="ECO:0000313" key="5">
    <source>
        <dbReference type="Proteomes" id="UP000015101"/>
    </source>
</evidence>
<protein>
    <recommendedName>
        <fullName evidence="2">DUF753 domain-containing protein</fullName>
    </recommendedName>
</protein>
<evidence type="ECO:0000256" key="1">
    <source>
        <dbReference type="ARBA" id="ARBA00022729"/>
    </source>
</evidence>
<organism evidence="4 5">
    <name type="scientific">Helobdella robusta</name>
    <name type="common">Californian leech</name>
    <dbReference type="NCBI Taxonomy" id="6412"/>
    <lineage>
        <taxon>Eukaryota</taxon>
        <taxon>Metazoa</taxon>
        <taxon>Spiralia</taxon>
        <taxon>Lophotrochozoa</taxon>
        <taxon>Annelida</taxon>
        <taxon>Clitellata</taxon>
        <taxon>Hirudinea</taxon>
        <taxon>Rhynchobdellida</taxon>
        <taxon>Glossiphoniidae</taxon>
        <taxon>Helobdella</taxon>
    </lineage>
</organism>
<reference evidence="3 5" key="2">
    <citation type="journal article" date="2013" name="Nature">
        <title>Insights into bilaterian evolution from three spiralian genomes.</title>
        <authorList>
            <person name="Simakov O."/>
            <person name="Marletaz F."/>
            <person name="Cho S.J."/>
            <person name="Edsinger-Gonzales E."/>
            <person name="Havlak P."/>
            <person name="Hellsten U."/>
            <person name="Kuo D.H."/>
            <person name="Larsson T."/>
            <person name="Lv J."/>
            <person name="Arendt D."/>
            <person name="Savage R."/>
            <person name="Osoegawa K."/>
            <person name="de Jong P."/>
            <person name="Grimwood J."/>
            <person name="Chapman J.A."/>
            <person name="Shapiro H."/>
            <person name="Aerts A."/>
            <person name="Otillar R.P."/>
            <person name="Terry A.Y."/>
            <person name="Boore J.L."/>
            <person name="Grigoriev I.V."/>
            <person name="Lindberg D.R."/>
            <person name="Seaver E.C."/>
            <person name="Weisblat D.A."/>
            <person name="Putnam N.H."/>
            <person name="Rokhsar D.S."/>
        </authorList>
    </citation>
    <scope>NUCLEOTIDE SEQUENCE</scope>
</reference>
<dbReference type="EMBL" id="KB097336">
    <property type="protein sequence ID" value="ESN97582.1"/>
    <property type="molecule type" value="Genomic_DNA"/>
</dbReference>